<dbReference type="OrthoDB" id="9801656at2"/>
<evidence type="ECO:0000256" key="1">
    <source>
        <dbReference type="SAM" id="MobiDB-lite"/>
    </source>
</evidence>
<feature type="compositionally biased region" description="Basic and acidic residues" evidence="1">
    <location>
        <begin position="1"/>
        <end position="14"/>
    </location>
</feature>
<evidence type="ECO:0000259" key="2">
    <source>
        <dbReference type="PROSITE" id="PS51186"/>
    </source>
</evidence>
<dbReference type="InterPro" id="IPR000182">
    <property type="entry name" value="GNAT_dom"/>
</dbReference>
<comment type="caution">
    <text evidence="3">The sequence shown here is derived from an EMBL/GenBank/DDBJ whole genome shotgun (WGS) entry which is preliminary data.</text>
</comment>
<proteinExistence type="predicted"/>
<feature type="domain" description="N-acetyltransferase" evidence="2">
    <location>
        <begin position="43"/>
        <end position="199"/>
    </location>
</feature>
<dbReference type="AlphaFoldDB" id="A0A494XE26"/>
<evidence type="ECO:0000313" key="3">
    <source>
        <dbReference type="EMBL" id="RKP48132.1"/>
    </source>
</evidence>
<keyword evidence="3" id="KW-0808">Transferase</keyword>
<dbReference type="Pfam" id="PF13302">
    <property type="entry name" value="Acetyltransf_3"/>
    <property type="match status" value="1"/>
</dbReference>
<dbReference type="Gene3D" id="3.40.630.30">
    <property type="match status" value="1"/>
</dbReference>
<dbReference type="Proteomes" id="UP000280434">
    <property type="component" value="Unassembled WGS sequence"/>
</dbReference>
<dbReference type="InterPro" id="IPR051531">
    <property type="entry name" value="N-acetyltransferase"/>
</dbReference>
<accession>A0A494XE26</accession>
<gene>
    <name evidence="3" type="ORF">D7S89_12335</name>
</gene>
<feature type="region of interest" description="Disordered" evidence="1">
    <location>
        <begin position="1"/>
        <end position="29"/>
    </location>
</feature>
<keyword evidence="4" id="KW-1185">Reference proteome</keyword>
<reference evidence="3 4" key="1">
    <citation type="submission" date="2018-10" db="EMBL/GenBank/DDBJ databases">
        <title>Paraburkholderia sp. 7MK8-2, isolated from soil.</title>
        <authorList>
            <person name="Gao Z.-H."/>
            <person name="Qiu L.-H."/>
        </authorList>
    </citation>
    <scope>NUCLEOTIDE SEQUENCE [LARGE SCALE GENOMIC DNA]</scope>
    <source>
        <strain evidence="3 4">7MK8-2</strain>
    </source>
</reference>
<dbReference type="InterPro" id="IPR016181">
    <property type="entry name" value="Acyl_CoA_acyltransferase"/>
</dbReference>
<organism evidence="3 4">
    <name type="scientific">Trinickia fusca</name>
    <dbReference type="NCBI Taxonomy" id="2419777"/>
    <lineage>
        <taxon>Bacteria</taxon>
        <taxon>Pseudomonadati</taxon>
        <taxon>Pseudomonadota</taxon>
        <taxon>Betaproteobacteria</taxon>
        <taxon>Burkholderiales</taxon>
        <taxon>Burkholderiaceae</taxon>
        <taxon>Trinickia</taxon>
    </lineage>
</organism>
<dbReference type="EMBL" id="RBZV01000004">
    <property type="protein sequence ID" value="RKP48132.1"/>
    <property type="molecule type" value="Genomic_DNA"/>
</dbReference>
<evidence type="ECO:0000313" key="4">
    <source>
        <dbReference type="Proteomes" id="UP000280434"/>
    </source>
</evidence>
<protein>
    <submittedName>
        <fullName evidence="3">N-acetyltransferase</fullName>
    </submittedName>
</protein>
<dbReference type="PROSITE" id="PS51186">
    <property type="entry name" value="GNAT"/>
    <property type="match status" value="1"/>
</dbReference>
<dbReference type="SUPFAM" id="SSF55729">
    <property type="entry name" value="Acyl-CoA N-acyltransferases (Nat)"/>
    <property type="match status" value="1"/>
</dbReference>
<sequence length="213" mass="24113">MEKLTEKSMRDLTLRKNSTADNSEAPASKYSLPERTALITERLHLRRAQRGDAKTLFSNYTSDVDCSHFLQRKPHSTVSQTDSMLQKFCDEAWNVSGTPFSWVIAKRETDEPIGLFLAFPDGHKTDFHYGIGKRFWGQGLASEAGKATLEALWKSPNTQRIWTFCDPENIGSKRVLEKLGLTHEGILRKWAVLPAFGPEARDCHVFGATRVKE</sequence>
<dbReference type="GO" id="GO:0016747">
    <property type="term" value="F:acyltransferase activity, transferring groups other than amino-acyl groups"/>
    <property type="evidence" value="ECO:0007669"/>
    <property type="project" value="InterPro"/>
</dbReference>
<dbReference type="PANTHER" id="PTHR43792">
    <property type="entry name" value="GNAT FAMILY, PUTATIVE (AFU_ORTHOLOGUE AFUA_3G00765)-RELATED-RELATED"/>
    <property type="match status" value="1"/>
</dbReference>
<dbReference type="RefSeq" id="WP_121277985.1">
    <property type="nucleotide sequence ID" value="NZ_RBZV01000004.1"/>
</dbReference>
<name>A0A494XE26_9BURK</name>